<feature type="region of interest" description="Disordered" evidence="1">
    <location>
        <begin position="83"/>
        <end position="108"/>
    </location>
</feature>
<sequence>PPVGALRRGGPRFRPGRGINHPRLYGISPVESCLRWLGAHSSSHGRLRRGDPYCAVDWRGVRCARDCQRDVRQRIRLPHRYRTSLGEGVGPDTGGAGNQAGTVKAGKI</sequence>
<evidence type="ECO:0000313" key="2">
    <source>
        <dbReference type="EMBL" id="SVC30251.1"/>
    </source>
</evidence>
<proteinExistence type="predicted"/>
<evidence type="ECO:0000256" key="1">
    <source>
        <dbReference type="SAM" id="MobiDB-lite"/>
    </source>
</evidence>
<feature type="compositionally biased region" description="Gly residues" evidence="1">
    <location>
        <begin position="87"/>
        <end position="98"/>
    </location>
</feature>
<dbReference type="EMBL" id="UINC01084005">
    <property type="protein sequence ID" value="SVC30251.1"/>
    <property type="molecule type" value="Genomic_DNA"/>
</dbReference>
<feature type="non-terminal residue" evidence="2">
    <location>
        <position position="1"/>
    </location>
</feature>
<name>A0A382L5U2_9ZZZZ</name>
<protein>
    <submittedName>
        <fullName evidence="2">Uncharacterized protein</fullName>
    </submittedName>
</protein>
<reference evidence="2" key="1">
    <citation type="submission" date="2018-05" db="EMBL/GenBank/DDBJ databases">
        <authorList>
            <person name="Lanie J.A."/>
            <person name="Ng W.-L."/>
            <person name="Kazmierczak K.M."/>
            <person name="Andrzejewski T.M."/>
            <person name="Davidsen T.M."/>
            <person name="Wayne K.J."/>
            <person name="Tettelin H."/>
            <person name="Glass J.I."/>
            <person name="Rusch D."/>
            <person name="Podicherti R."/>
            <person name="Tsui H.-C.T."/>
            <person name="Winkler M.E."/>
        </authorList>
    </citation>
    <scope>NUCLEOTIDE SEQUENCE</scope>
</reference>
<dbReference type="AlphaFoldDB" id="A0A382L5U2"/>
<organism evidence="2">
    <name type="scientific">marine metagenome</name>
    <dbReference type="NCBI Taxonomy" id="408172"/>
    <lineage>
        <taxon>unclassified sequences</taxon>
        <taxon>metagenomes</taxon>
        <taxon>ecological metagenomes</taxon>
    </lineage>
</organism>
<feature type="region of interest" description="Disordered" evidence="1">
    <location>
        <begin position="1"/>
        <end position="21"/>
    </location>
</feature>
<gene>
    <name evidence="2" type="ORF">METZ01_LOCUS283105</name>
</gene>
<feature type="non-terminal residue" evidence="2">
    <location>
        <position position="108"/>
    </location>
</feature>
<accession>A0A382L5U2</accession>